<gene>
    <name evidence="3" type="ORF">CNYM01_04418</name>
</gene>
<dbReference type="Gene3D" id="1.25.40.750">
    <property type="entry name" value="Domain of unknown function DUF5071"/>
    <property type="match status" value="1"/>
</dbReference>
<reference evidence="3 4" key="1">
    <citation type="submission" date="2014-02" db="EMBL/GenBank/DDBJ databases">
        <title>The genome sequence of Colletotrichum nymphaeae SA-01.</title>
        <authorList>
            <person name="Baroncelli R."/>
            <person name="Thon M.R."/>
        </authorList>
    </citation>
    <scope>NUCLEOTIDE SEQUENCE [LARGE SCALE GENOMIC DNA]</scope>
    <source>
        <strain evidence="3 4">SA-01</strain>
    </source>
</reference>
<organism evidence="3 4">
    <name type="scientific">Colletotrichum nymphaeae SA-01</name>
    <dbReference type="NCBI Taxonomy" id="1460502"/>
    <lineage>
        <taxon>Eukaryota</taxon>
        <taxon>Fungi</taxon>
        <taxon>Dikarya</taxon>
        <taxon>Ascomycota</taxon>
        <taxon>Pezizomycotina</taxon>
        <taxon>Sordariomycetes</taxon>
        <taxon>Hypocreomycetidae</taxon>
        <taxon>Glomerellales</taxon>
        <taxon>Glomerellaceae</taxon>
        <taxon>Colletotrichum</taxon>
        <taxon>Colletotrichum acutatum species complex</taxon>
    </lineage>
</organism>
<keyword evidence="4" id="KW-1185">Reference proteome</keyword>
<dbReference type="Proteomes" id="UP000070054">
    <property type="component" value="Unassembled WGS sequence"/>
</dbReference>
<dbReference type="InterPro" id="IPR031837">
    <property type="entry name" value="DUF5071"/>
</dbReference>
<dbReference type="Pfam" id="PF16804">
    <property type="entry name" value="DUF5071"/>
    <property type="match status" value="1"/>
</dbReference>
<name>A0A135S668_9PEZI</name>
<feature type="domain" description="DUF5071" evidence="2">
    <location>
        <begin position="155"/>
        <end position="278"/>
    </location>
</feature>
<protein>
    <recommendedName>
        <fullName evidence="2">DUF5071 domain-containing protein</fullName>
    </recommendedName>
</protein>
<evidence type="ECO:0000256" key="1">
    <source>
        <dbReference type="SAM" id="MobiDB-lite"/>
    </source>
</evidence>
<proteinExistence type="predicted"/>
<feature type="region of interest" description="Disordered" evidence="1">
    <location>
        <begin position="1"/>
        <end position="23"/>
    </location>
</feature>
<evidence type="ECO:0000313" key="3">
    <source>
        <dbReference type="EMBL" id="KXH31187.1"/>
    </source>
</evidence>
<dbReference type="AlphaFoldDB" id="A0A135S668"/>
<dbReference type="InterPro" id="IPR038692">
    <property type="entry name" value="Cthe_2751_sf"/>
</dbReference>
<evidence type="ECO:0000259" key="2">
    <source>
        <dbReference type="Pfam" id="PF16804"/>
    </source>
</evidence>
<sequence length="292" mass="33333">MNHHHQAASSLIPEDHNNTSTIPTIESLEPDAFASLIPSLLALRPSLPRSNHSESSFVDLAQNIVLRRAGEAASAAVLSNYLQPPFEDQDAVDNANSIVDIIMKLSFDDIQLYRPAIESIATSDRLAADHLERHIFLQDDVKSIIRFANDHNAIWVHTYKFDIMAARTLRERIKTPEQLRPLVPDLLDWLADINWPPFKACWDALAVFPEVTVMPIRDLLSSKRGDGGWLSYVLRFITHCVPVGELWEEFRPQVQALVDDAKGDEEEWELADEAREWLKMLDEHWEMGKLRQ</sequence>
<dbReference type="EMBL" id="JEMN01001627">
    <property type="protein sequence ID" value="KXH31187.1"/>
    <property type="molecule type" value="Genomic_DNA"/>
</dbReference>
<accession>A0A135S668</accession>
<evidence type="ECO:0000313" key="4">
    <source>
        <dbReference type="Proteomes" id="UP000070054"/>
    </source>
</evidence>
<comment type="caution">
    <text evidence="3">The sequence shown here is derived from an EMBL/GenBank/DDBJ whole genome shotgun (WGS) entry which is preliminary data.</text>
</comment>